<sequence>MNLAFLIGRFPPGVFGGAEIQAEGWACRLADRHSITVITRHVDPRLPAHETRDGFAVRRLPVARWPGVRAALDVARIGRAVASLSPRPDLLLCFQTFVSGLAGVRAQARLGVPAVVWVRGEDEYRPTATTTRLISVRVWGQARGVLVQSEANRALVLDALRRLAPSRAAGVAEKIAVVPNGLDLPAPPFSRGGRVLIVGRLVHDKGVDVALDAAAGVRALVTVAGDGPERERLEAQARRHDLDARFEGNVSRERIGQLYREAACVVLASRRGEGLPNVLLEAFAYARPAVATSISGVRDLVTDGANGLLVPPGDVGALRGALARIFNERGLADRLGAAARATAERFAWDRVRPALEDALECWRAR</sequence>
<dbReference type="InterPro" id="IPR050194">
    <property type="entry name" value="Glycosyltransferase_grp1"/>
</dbReference>
<dbReference type="Proteomes" id="UP000317716">
    <property type="component" value="Unassembled WGS sequence"/>
</dbReference>
<dbReference type="GO" id="GO:0016757">
    <property type="term" value="F:glycosyltransferase activity"/>
    <property type="evidence" value="ECO:0007669"/>
    <property type="project" value="InterPro"/>
</dbReference>
<protein>
    <submittedName>
        <fullName evidence="3">Glycosyltransferase family 4 protein</fullName>
    </submittedName>
</protein>
<comment type="caution">
    <text evidence="3">The sequence shown here is derived from an EMBL/GenBank/DDBJ whole genome shotgun (WGS) entry which is preliminary data.</text>
</comment>
<proteinExistence type="predicted"/>
<feature type="domain" description="Glycosyltransferase subfamily 4-like N-terminal" evidence="2">
    <location>
        <begin position="16"/>
        <end position="181"/>
    </location>
</feature>
<evidence type="ECO:0000313" key="4">
    <source>
        <dbReference type="Proteomes" id="UP000317716"/>
    </source>
</evidence>
<evidence type="ECO:0000259" key="2">
    <source>
        <dbReference type="Pfam" id="PF13579"/>
    </source>
</evidence>
<reference evidence="3 4" key="1">
    <citation type="journal article" date="2019" name="Nat. Microbiol.">
        <title>Mediterranean grassland soil C-N compound turnover is dependent on rainfall and depth, and is mediated by genomically divergent microorganisms.</title>
        <authorList>
            <person name="Diamond S."/>
            <person name="Andeer P.F."/>
            <person name="Li Z."/>
            <person name="Crits-Christoph A."/>
            <person name="Burstein D."/>
            <person name="Anantharaman K."/>
            <person name="Lane K.R."/>
            <person name="Thomas B.C."/>
            <person name="Pan C."/>
            <person name="Northen T.R."/>
            <person name="Banfield J.F."/>
        </authorList>
    </citation>
    <scope>NUCLEOTIDE SEQUENCE [LARGE SCALE GENOMIC DNA]</scope>
    <source>
        <strain evidence="3">WS_2</strain>
    </source>
</reference>
<dbReference type="PANTHER" id="PTHR45947">
    <property type="entry name" value="SULFOQUINOVOSYL TRANSFERASE SQD2"/>
    <property type="match status" value="1"/>
</dbReference>
<dbReference type="SUPFAM" id="SSF53756">
    <property type="entry name" value="UDP-Glycosyltransferase/glycogen phosphorylase"/>
    <property type="match status" value="1"/>
</dbReference>
<name>A0A538SG31_UNCEI</name>
<dbReference type="Gene3D" id="3.40.50.2000">
    <property type="entry name" value="Glycogen Phosphorylase B"/>
    <property type="match status" value="2"/>
</dbReference>
<keyword evidence="3" id="KW-0808">Transferase</keyword>
<dbReference type="EMBL" id="VBOS01000416">
    <property type="protein sequence ID" value="TMQ50325.1"/>
    <property type="molecule type" value="Genomic_DNA"/>
</dbReference>
<accession>A0A538SG31</accession>
<organism evidence="3 4">
    <name type="scientific">Eiseniibacteriota bacterium</name>
    <dbReference type="NCBI Taxonomy" id="2212470"/>
    <lineage>
        <taxon>Bacteria</taxon>
        <taxon>Candidatus Eiseniibacteriota</taxon>
    </lineage>
</organism>
<dbReference type="PANTHER" id="PTHR45947:SF3">
    <property type="entry name" value="SULFOQUINOVOSYL TRANSFERASE SQD2"/>
    <property type="match status" value="1"/>
</dbReference>
<dbReference type="AlphaFoldDB" id="A0A538SG31"/>
<dbReference type="InterPro" id="IPR028098">
    <property type="entry name" value="Glyco_trans_4-like_N"/>
</dbReference>
<dbReference type="Pfam" id="PF00534">
    <property type="entry name" value="Glycos_transf_1"/>
    <property type="match status" value="1"/>
</dbReference>
<evidence type="ECO:0000259" key="1">
    <source>
        <dbReference type="Pfam" id="PF00534"/>
    </source>
</evidence>
<evidence type="ECO:0000313" key="3">
    <source>
        <dbReference type="EMBL" id="TMQ50325.1"/>
    </source>
</evidence>
<dbReference type="CDD" id="cd03801">
    <property type="entry name" value="GT4_PimA-like"/>
    <property type="match status" value="1"/>
</dbReference>
<gene>
    <name evidence="3" type="ORF">E6K72_11530</name>
</gene>
<dbReference type="InterPro" id="IPR001296">
    <property type="entry name" value="Glyco_trans_1"/>
</dbReference>
<dbReference type="Pfam" id="PF13579">
    <property type="entry name" value="Glyco_trans_4_4"/>
    <property type="match status" value="1"/>
</dbReference>
<feature type="domain" description="Glycosyl transferase family 1" evidence="1">
    <location>
        <begin position="195"/>
        <end position="341"/>
    </location>
</feature>